<dbReference type="PROSITE" id="PS50112">
    <property type="entry name" value="PAS"/>
    <property type="match status" value="1"/>
</dbReference>
<dbReference type="InterPro" id="IPR029787">
    <property type="entry name" value="Nucleotide_cyclase"/>
</dbReference>
<dbReference type="SMART" id="SM00267">
    <property type="entry name" value="GGDEF"/>
    <property type="match status" value="1"/>
</dbReference>
<dbReference type="GO" id="GO:0006355">
    <property type="term" value="P:regulation of DNA-templated transcription"/>
    <property type="evidence" value="ECO:0007669"/>
    <property type="project" value="InterPro"/>
</dbReference>
<dbReference type="NCBIfam" id="TIGR00254">
    <property type="entry name" value="GGDEF"/>
    <property type="match status" value="1"/>
</dbReference>
<evidence type="ECO:0000313" key="4">
    <source>
        <dbReference type="EMBL" id="RCW70419.1"/>
    </source>
</evidence>
<accession>A0A368XSE3</accession>
<feature type="domain" description="GGDEF" evidence="3">
    <location>
        <begin position="478"/>
        <end position="611"/>
    </location>
</feature>
<dbReference type="InterPro" id="IPR001633">
    <property type="entry name" value="EAL_dom"/>
</dbReference>
<organism evidence="4 5">
    <name type="scientific">Pseudorhodoferax soli</name>
    <dbReference type="NCBI Taxonomy" id="545864"/>
    <lineage>
        <taxon>Bacteria</taxon>
        <taxon>Pseudomonadati</taxon>
        <taxon>Pseudomonadota</taxon>
        <taxon>Betaproteobacteria</taxon>
        <taxon>Burkholderiales</taxon>
        <taxon>Comamonadaceae</taxon>
    </lineage>
</organism>
<comment type="caution">
    <text evidence="4">The sequence shown here is derived from an EMBL/GenBank/DDBJ whole genome shotgun (WGS) entry which is preliminary data.</text>
</comment>
<dbReference type="SUPFAM" id="SSF55785">
    <property type="entry name" value="PYP-like sensor domain (PAS domain)"/>
    <property type="match status" value="1"/>
</dbReference>
<dbReference type="SUPFAM" id="SSF141868">
    <property type="entry name" value="EAL domain-like"/>
    <property type="match status" value="1"/>
</dbReference>
<dbReference type="PANTHER" id="PTHR44757">
    <property type="entry name" value="DIGUANYLATE CYCLASE DGCP"/>
    <property type="match status" value="1"/>
</dbReference>
<dbReference type="SMART" id="SM00052">
    <property type="entry name" value="EAL"/>
    <property type="match status" value="1"/>
</dbReference>
<proteinExistence type="predicted"/>
<evidence type="ECO:0000259" key="1">
    <source>
        <dbReference type="PROSITE" id="PS50112"/>
    </source>
</evidence>
<keyword evidence="5" id="KW-1185">Reference proteome</keyword>
<protein>
    <submittedName>
        <fullName evidence="4">PAS domain S-box-containing protein/diguanylate cyclase (GGDEF)-like protein</fullName>
    </submittedName>
</protein>
<dbReference type="AlphaFoldDB" id="A0A368XSE3"/>
<dbReference type="InterPro" id="IPR000014">
    <property type="entry name" value="PAS"/>
</dbReference>
<dbReference type="CDD" id="cd00130">
    <property type="entry name" value="PAS"/>
    <property type="match status" value="1"/>
</dbReference>
<dbReference type="InterPro" id="IPR052155">
    <property type="entry name" value="Biofilm_reg_signaling"/>
</dbReference>
<dbReference type="Pfam" id="PF00990">
    <property type="entry name" value="GGDEF"/>
    <property type="match status" value="1"/>
</dbReference>
<evidence type="ECO:0000313" key="5">
    <source>
        <dbReference type="Proteomes" id="UP000252884"/>
    </source>
</evidence>
<sequence>MHLLSSSETSTLNARFSRLLQWGLLSTAVACLAWGALSIAADRREVQAQVERNNIELAASLRIHVDQVLDQTAFSLRGIRDDLQEQRSVVPASAQAAPDAVLAAMRNAMRYDPVSAVLFVREPGGQVYTVGREGRAAPELAAQILQLTLPAGNAEPALLAPVQRQRGEHDLPMVLPVGDATGRVVGALIPLGALHGQHAASAAGAHSGSGLYLKDGTGLTRSAHADRVRGKRVPEAIRLSEHAAAQPQGAFDVPGFGGHMLSVGYQRSERYPFIAASGVRHAVYLAPWQQRSAGKVAMLTLGLAALAWFARSLLRLNAALVSSGATYRRLFQDISDAVLLTTESGTVAGLNDAATALLGVPDKAQAIGHDLRAFYRVLHADQELARPFARVRAGEHLRFGLTVQALRNRQQIDIDVRLGRIDAGGRRLLMYTIRDVSAERRHVRQQEYLASHDVLTGLPNRHLLLRTLDRRIEEQPGEQVHLVVINLLRFREVNESFGPRQGDTVLEVCAQRLAKALAPLHWTLFRASGCDFAALGTGVHGLPALEGLCSRIFTVLREPITVADASVELQARIGSALFPEDALDASELLRCAAIAVLQSPPSVNRWTPYSRVLDQAPGRNLKLRAELGTAIRTGQLQLFYQPKLGLEDRSVVGAEALLRWHHAERGWISPGEFIPLAESTELIHPLTRWVLAEAIEQIHAWSAAGSPLAVAVNVSANNLRDPDFTGHVKALLSRRGIAPGLLELEVTEGALAHNPEIVLRRLQELRDFGIGLSLDDFGTGFSSLAYVRQFPFTSIKIDRSFVDAMLDSPRDWQVTKSTITLGRELGLTTVAEGVENDQTAIELLALECDIGQGYLFGRPMPAADFDGWRRGHAERHAHAGALARGAVAG</sequence>
<evidence type="ECO:0000259" key="2">
    <source>
        <dbReference type="PROSITE" id="PS50883"/>
    </source>
</evidence>
<dbReference type="EMBL" id="QPJK01000005">
    <property type="protein sequence ID" value="RCW70419.1"/>
    <property type="molecule type" value="Genomic_DNA"/>
</dbReference>
<dbReference type="InterPro" id="IPR035919">
    <property type="entry name" value="EAL_sf"/>
</dbReference>
<name>A0A368XSE3_9BURK</name>
<dbReference type="CDD" id="cd12915">
    <property type="entry name" value="PDC2_DGC_like"/>
    <property type="match status" value="1"/>
</dbReference>
<gene>
    <name evidence="4" type="ORF">DES41_105362</name>
</gene>
<dbReference type="Gene3D" id="3.30.70.270">
    <property type="match status" value="1"/>
</dbReference>
<dbReference type="Proteomes" id="UP000252884">
    <property type="component" value="Unassembled WGS sequence"/>
</dbReference>
<feature type="domain" description="EAL" evidence="2">
    <location>
        <begin position="620"/>
        <end position="873"/>
    </location>
</feature>
<dbReference type="Gene3D" id="3.30.450.20">
    <property type="entry name" value="PAS domain"/>
    <property type="match status" value="1"/>
</dbReference>
<dbReference type="Pfam" id="PF00563">
    <property type="entry name" value="EAL"/>
    <property type="match status" value="1"/>
</dbReference>
<reference evidence="4 5" key="1">
    <citation type="submission" date="2018-07" db="EMBL/GenBank/DDBJ databases">
        <title>Genomic Encyclopedia of Type Strains, Phase IV (KMG-IV): sequencing the most valuable type-strain genomes for metagenomic binning, comparative biology and taxonomic classification.</title>
        <authorList>
            <person name="Goeker M."/>
        </authorList>
    </citation>
    <scope>NUCLEOTIDE SEQUENCE [LARGE SCALE GENOMIC DNA]</scope>
    <source>
        <strain evidence="4 5">DSM 21634</strain>
    </source>
</reference>
<dbReference type="SUPFAM" id="SSF55073">
    <property type="entry name" value="Nucleotide cyclase"/>
    <property type="match status" value="1"/>
</dbReference>
<dbReference type="Gene3D" id="3.20.20.450">
    <property type="entry name" value="EAL domain"/>
    <property type="match status" value="1"/>
</dbReference>
<dbReference type="CDD" id="cd01948">
    <property type="entry name" value="EAL"/>
    <property type="match status" value="1"/>
</dbReference>
<dbReference type="InterPro" id="IPR035965">
    <property type="entry name" value="PAS-like_dom_sf"/>
</dbReference>
<dbReference type="PANTHER" id="PTHR44757:SF2">
    <property type="entry name" value="BIOFILM ARCHITECTURE MAINTENANCE PROTEIN MBAA"/>
    <property type="match status" value="1"/>
</dbReference>
<dbReference type="RefSeq" id="WP_170168233.1">
    <property type="nucleotide sequence ID" value="NZ_QPJK01000005.1"/>
</dbReference>
<dbReference type="InterPro" id="IPR013767">
    <property type="entry name" value="PAS_fold"/>
</dbReference>
<dbReference type="PROSITE" id="PS50883">
    <property type="entry name" value="EAL"/>
    <property type="match status" value="1"/>
</dbReference>
<dbReference type="PROSITE" id="PS50887">
    <property type="entry name" value="GGDEF"/>
    <property type="match status" value="1"/>
</dbReference>
<dbReference type="InterPro" id="IPR000160">
    <property type="entry name" value="GGDEF_dom"/>
</dbReference>
<dbReference type="InterPro" id="IPR043128">
    <property type="entry name" value="Rev_trsase/Diguanyl_cyclase"/>
</dbReference>
<dbReference type="NCBIfam" id="TIGR00229">
    <property type="entry name" value="sensory_box"/>
    <property type="match status" value="1"/>
</dbReference>
<evidence type="ECO:0000259" key="3">
    <source>
        <dbReference type="PROSITE" id="PS50887"/>
    </source>
</evidence>
<dbReference type="CDD" id="cd01949">
    <property type="entry name" value="GGDEF"/>
    <property type="match status" value="1"/>
</dbReference>
<dbReference type="Pfam" id="PF00989">
    <property type="entry name" value="PAS"/>
    <property type="match status" value="1"/>
</dbReference>
<feature type="domain" description="PAS" evidence="1">
    <location>
        <begin position="323"/>
        <end position="359"/>
    </location>
</feature>